<dbReference type="InterPro" id="IPR012899">
    <property type="entry name" value="LTXXQ"/>
</dbReference>
<feature type="signal peptide" evidence="2">
    <location>
        <begin position="1"/>
        <end position="28"/>
    </location>
</feature>
<dbReference type="RefSeq" id="WP_061539312.1">
    <property type="nucleotide sequence ID" value="NZ_CP013232.1"/>
</dbReference>
<feature type="chain" id="PRO_5007276720" evidence="2">
    <location>
        <begin position="29"/>
        <end position="169"/>
    </location>
</feature>
<sequence>MFKLRKQLLIGMTALSFAAMGMTAHAQADSGPDGPARHAPTPEQKAKFAEKMAKRQAKLHDDLKITSAQETAWQTFIGKIKPVRPTDMPQRPNKEEWAKQTAPERLDHRMEFLKHAETRLAERTAAVKEFYAVLTPVQQKVFDDHFRQMEQHRFGGHRGGHRGGPDTAK</sequence>
<organism evidence="3">
    <name type="scientific">Collimonas fungivorans</name>
    <dbReference type="NCBI Taxonomy" id="158899"/>
    <lineage>
        <taxon>Bacteria</taxon>
        <taxon>Pseudomonadati</taxon>
        <taxon>Pseudomonadota</taxon>
        <taxon>Betaproteobacteria</taxon>
        <taxon>Burkholderiales</taxon>
        <taxon>Oxalobacteraceae</taxon>
        <taxon>Collimonas</taxon>
    </lineage>
</organism>
<dbReference type="OrthoDB" id="5298564at2"/>
<dbReference type="Proteomes" id="UP000072421">
    <property type="component" value="Chromosome"/>
</dbReference>
<evidence type="ECO:0000313" key="4">
    <source>
        <dbReference type="Proteomes" id="UP000072421"/>
    </source>
</evidence>
<evidence type="ECO:0000256" key="2">
    <source>
        <dbReference type="SAM" id="SignalP"/>
    </source>
</evidence>
<accession>A0A127P8X1</accession>
<dbReference type="PATRIC" id="fig|158899.10.peg.1498"/>
<keyword evidence="2" id="KW-0732">Signal</keyword>
<proteinExistence type="predicted"/>
<evidence type="ECO:0000313" key="3">
    <source>
        <dbReference type="EMBL" id="AMO94193.1"/>
    </source>
</evidence>
<name>A0A127P8X1_9BURK</name>
<dbReference type="EMBL" id="CP013232">
    <property type="protein sequence ID" value="AMO94193.1"/>
    <property type="molecule type" value="Genomic_DNA"/>
</dbReference>
<feature type="region of interest" description="Disordered" evidence="1">
    <location>
        <begin position="80"/>
        <end position="103"/>
    </location>
</feature>
<protein>
    <submittedName>
        <fullName evidence="3">LTXXQ motif family protein</fullName>
    </submittedName>
</protein>
<dbReference type="AlphaFoldDB" id="A0A127P8X1"/>
<dbReference type="Pfam" id="PF07813">
    <property type="entry name" value="LTXXQ"/>
    <property type="match status" value="1"/>
</dbReference>
<feature type="compositionally biased region" description="Basic and acidic residues" evidence="1">
    <location>
        <begin position="92"/>
        <end position="103"/>
    </location>
</feature>
<gene>
    <name evidence="3" type="ORF">CFter6_1489</name>
</gene>
<reference evidence="3 4" key="1">
    <citation type="submission" date="2015-11" db="EMBL/GenBank/DDBJ databases">
        <title>Exploring the genomic traits of fungus-feeding bacterial genus Collimonas.</title>
        <authorList>
            <person name="Song C."/>
            <person name="Schmidt R."/>
            <person name="de Jager V."/>
            <person name="Krzyzanowska D."/>
            <person name="Jongedijk E."/>
            <person name="Cankar K."/>
            <person name="Beekwilder J."/>
            <person name="van Veen A."/>
            <person name="de Boer W."/>
            <person name="van Veen J.A."/>
            <person name="Garbeva P."/>
        </authorList>
    </citation>
    <scope>NUCLEOTIDE SEQUENCE [LARGE SCALE GENOMIC DNA]</scope>
    <source>
        <strain evidence="3 4">Ter6</strain>
    </source>
</reference>
<dbReference type="GO" id="GO:0042597">
    <property type="term" value="C:periplasmic space"/>
    <property type="evidence" value="ECO:0007669"/>
    <property type="project" value="InterPro"/>
</dbReference>
<evidence type="ECO:0000256" key="1">
    <source>
        <dbReference type="SAM" id="MobiDB-lite"/>
    </source>
</evidence>